<protein>
    <submittedName>
        <fullName evidence="1">Uncharacterized protein</fullName>
    </submittedName>
</protein>
<keyword evidence="2" id="KW-1185">Reference proteome</keyword>
<evidence type="ECO:0000313" key="1">
    <source>
        <dbReference type="EMBL" id="PZF75647.1"/>
    </source>
</evidence>
<comment type="caution">
    <text evidence="1">The sequence shown here is derived from an EMBL/GenBank/DDBJ whole genome shotgun (WGS) entry which is preliminary data.</text>
</comment>
<dbReference type="EMBL" id="QKVK01000009">
    <property type="protein sequence ID" value="PZF75647.1"/>
    <property type="molecule type" value="Genomic_DNA"/>
</dbReference>
<dbReference type="Proteomes" id="UP000248795">
    <property type="component" value="Unassembled WGS sequence"/>
</dbReference>
<proteinExistence type="predicted"/>
<name>A0A2W2BIB8_9HYPH</name>
<organism evidence="1 2">
    <name type="scientific">Aestuariivirga litoralis</name>
    <dbReference type="NCBI Taxonomy" id="2650924"/>
    <lineage>
        <taxon>Bacteria</taxon>
        <taxon>Pseudomonadati</taxon>
        <taxon>Pseudomonadota</taxon>
        <taxon>Alphaproteobacteria</taxon>
        <taxon>Hyphomicrobiales</taxon>
        <taxon>Aestuariivirgaceae</taxon>
        <taxon>Aestuariivirga</taxon>
    </lineage>
</organism>
<dbReference type="RefSeq" id="WP_111199841.1">
    <property type="nucleotide sequence ID" value="NZ_QKVK01000009.1"/>
</dbReference>
<reference evidence="2" key="1">
    <citation type="submission" date="2018-06" db="EMBL/GenBank/DDBJ databases">
        <title>Aestuariibacter litoralis strain KCTC 52945T.</title>
        <authorList>
            <person name="Li X."/>
            <person name="Salam N."/>
            <person name="Li J.-L."/>
            <person name="Chen Y.-M."/>
            <person name="Yang Z.-W."/>
            <person name="Zhang L.-Y."/>
            <person name="Han M.-X."/>
            <person name="Xiao M."/>
            <person name="Li W.-J."/>
        </authorList>
    </citation>
    <scope>NUCLEOTIDE SEQUENCE [LARGE SCALE GENOMIC DNA]</scope>
    <source>
        <strain evidence="2">KCTC 52945</strain>
    </source>
</reference>
<dbReference type="Gene3D" id="3.20.20.70">
    <property type="entry name" value="Aldolase class I"/>
    <property type="match status" value="1"/>
</dbReference>
<sequence>MKSLDKKLKTIAAGKYRPKDFILADAKDPDYAFGVKGTGAHDYLDQSGKHRSIPEFRQTIRDIVRQKQMDVMLGAVCNMEVLIAEGLFDKSGVTPAIRANDTTDIWHPRAGNFAKEPSRPWRTANLSYVSKFCDLGLYSVTFNNILERDLDSVTQYRAFREDAVKHKFRHFLEIFNPNAPQNLSAEAMPFFVNDMIMRVLAGMAKVERPLFLKMPFNGRKAMEELASHDPGLVIGILGGSSGTTRDCFELLAQGEKAGARVALFGRKINLAESPLDLVALFRPVIESEVTPEQAVKHYHAMLSKKGLRPKRSLADDLRITEPVLEGYKK</sequence>
<evidence type="ECO:0000313" key="2">
    <source>
        <dbReference type="Proteomes" id="UP000248795"/>
    </source>
</evidence>
<dbReference type="AlphaFoldDB" id="A0A2W2BIB8"/>
<accession>A0A2W2BIB8</accession>
<dbReference type="InterPro" id="IPR013785">
    <property type="entry name" value="Aldolase_TIM"/>
</dbReference>
<gene>
    <name evidence="1" type="ORF">DK847_17550</name>
</gene>